<dbReference type="Gene3D" id="1.20.120.450">
    <property type="entry name" value="dinb family like domain"/>
    <property type="match status" value="1"/>
</dbReference>
<dbReference type="Proteomes" id="UP000559626">
    <property type="component" value="Unassembled WGS sequence"/>
</dbReference>
<evidence type="ECO:0000313" key="3">
    <source>
        <dbReference type="Proteomes" id="UP000559626"/>
    </source>
</evidence>
<comment type="caution">
    <text evidence="2">The sequence shown here is derived from an EMBL/GenBank/DDBJ whole genome shotgun (WGS) entry which is preliminary data.</text>
</comment>
<keyword evidence="3" id="KW-1185">Reference proteome</keyword>
<proteinExistence type="predicted"/>
<dbReference type="Pfam" id="PF12867">
    <property type="entry name" value="DinB_2"/>
    <property type="match status" value="1"/>
</dbReference>
<feature type="domain" description="DinB-like" evidence="1">
    <location>
        <begin position="24"/>
        <end position="178"/>
    </location>
</feature>
<reference evidence="2 3" key="1">
    <citation type="submission" date="2020-04" db="EMBL/GenBank/DDBJ databases">
        <title>Hymenobacter polaris sp. nov., isolated from Arctic soil.</title>
        <authorList>
            <person name="Dahal R.H."/>
        </authorList>
    </citation>
    <scope>NUCLEOTIDE SEQUENCE [LARGE SCALE GENOMIC DNA]</scope>
    <source>
        <strain evidence="2 3">RP-2-7</strain>
    </source>
</reference>
<dbReference type="RefSeq" id="WP_169529769.1">
    <property type="nucleotide sequence ID" value="NZ_JABBGH010000001.1"/>
</dbReference>
<sequence length="193" mass="21545">MDIHHQLADLRAFMQATFAALATWFDQPPALLDYVPADQGWSGREILTHVGLTNHYLLILIEKGTAKALHNSRGLELAAELAAQPLNPSRLAPIGLLHAFPWLRPAHMEPRDFPTPLPQVRQQLRNQLVQALACLDRLPDGQGVLYQTTMTVNGLGKLNVYEYLYFLAQHAQRHLLQLAENATEFAALAASEK</sequence>
<evidence type="ECO:0000259" key="1">
    <source>
        <dbReference type="Pfam" id="PF12867"/>
    </source>
</evidence>
<dbReference type="InterPro" id="IPR024775">
    <property type="entry name" value="DinB-like"/>
</dbReference>
<dbReference type="InterPro" id="IPR034660">
    <property type="entry name" value="DinB/YfiT-like"/>
</dbReference>
<name>A0A7Y0ABV0_9BACT</name>
<protein>
    <submittedName>
        <fullName evidence="2">DinB family protein</fullName>
    </submittedName>
</protein>
<gene>
    <name evidence="2" type="ORF">HHL22_04580</name>
</gene>
<dbReference type="AlphaFoldDB" id="A0A7Y0ABV0"/>
<dbReference type="SUPFAM" id="SSF109854">
    <property type="entry name" value="DinB/YfiT-like putative metalloenzymes"/>
    <property type="match status" value="1"/>
</dbReference>
<evidence type="ECO:0000313" key="2">
    <source>
        <dbReference type="EMBL" id="NML64474.1"/>
    </source>
</evidence>
<organism evidence="2 3">
    <name type="scientific">Hymenobacter polaris</name>
    <dbReference type="NCBI Taxonomy" id="2682546"/>
    <lineage>
        <taxon>Bacteria</taxon>
        <taxon>Pseudomonadati</taxon>
        <taxon>Bacteroidota</taxon>
        <taxon>Cytophagia</taxon>
        <taxon>Cytophagales</taxon>
        <taxon>Hymenobacteraceae</taxon>
        <taxon>Hymenobacter</taxon>
    </lineage>
</organism>
<accession>A0A7Y0ABV0</accession>
<dbReference type="EMBL" id="JABBGH010000001">
    <property type="protein sequence ID" value="NML64474.1"/>
    <property type="molecule type" value="Genomic_DNA"/>
</dbReference>